<dbReference type="GO" id="GO:0050427">
    <property type="term" value="P:3'-phosphoadenosine 5'-phosphosulfate metabolic process"/>
    <property type="evidence" value="ECO:0007669"/>
    <property type="project" value="TreeGrafter"/>
</dbReference>
<keyword evidence="4 6" id="KW-0378">Hydrolase</keyword>
<dbReference type="Gene3D" id="3.40.190.80">
    <property type="match status" value="1"/>
</dbReference>
<dbReference type="PROSITE" id="PS00630">
    <property type="entry name" value="IMP_2"/>
    <property type="match status" value="1"/>
</dbReference>
<sequence length="281" mass="30111">MATSNTTAAAASDDIAILALFERLALAAGRVVLDVFHSDMTVSRKDDSSPVTEADRRAEKIILEGLRDALPDIPCVAEEECSEGIVPVELGDTFLLIDPLDGTKEFVTRHADFTVNIALIRNGMPVVGAVFAPISRKLYLGRPGFAEAVDISDDFTPGGRRRIAVREGFEPVTIVASRSHRTPETDAYILKFRTAEIVSVGSSLKFCLIAAAEADVYPRFGPTMEWDTAAGDAVLRAAGGATEMVDGTPLVYGKRGRPDWLDFANPAFIARGRVECPAGGV</sequence>
<dbReference type="HAMAP" id="MF_02095">
    <property type="entry name" value="CysQ"/>
    <property type="match status" value="1"/>
</dbReference>
<dbReference type="InterPro" id="IPR050725">
    <property type="entry name" value="CysQ/Inositol_MonoPase"/>
</dbReference>
<dbReference type="PRINTS" id="PR00377">
    <property type="entry name" value="IMPHPHTASES"/>
</dbReference>
<dbReference type="EC" id="3.1.3.7" evidence="6"/>
<dbReference type="GO" id="GO:0046854">
    <property type="term" value="P:phosphatidylinositol phosphate biosynthetic process"/>
    <property type="evidence" value="ECO:0007669"/>
    <property type="project" value="InterPro"/>
</dbReference>
<name>A0A1I4AEF7_9HYPH</name>
<feature type="binding site" evidence="6">
    <location>
        <position position="227"/>
    </location>
    <ligand>
        <name>substrate</name>
    </ligand>
</feature>
<gene>
    <name evidence="6" type="primary">cysQ</name>
    <name evidence="8" type="ORF">SAMN04488498_10819</name>
</gene>
<feature type="binding site" evidence="6">
    <location>
        <position position="98"/>
    </location>
    <ligand>
        <name>Mg(2+)</name>
        <dbReference type="ChEBI" id="CHEBI:18420"/>
        <label>2</label>
    </ligand>
</feature>
<evidence type="ECO:0000256" key="7">
    <source>
        <dbReference type="PIRSR" id="PIRSR600760-2"/>
    </source>
</evidence>
<comment type="similarity">
    <text evidence="1 6">Belongs to the inositol monophosphatase superfamily. CysQ family.</text>
</comment>
<dbReference type="SUPFAM" id="SSF56655">
    <property type="entry name" value="Carbohydrate phosphatase"/>
    <property type="match status" value="1"/>
</dbReference>
<feature type="binding site" evidence="6">
    <location>
        <position position="100"/>
    </location>
    <ligand>
        <name>Mg(2+)</name>
        <dbReference type="ChEBI" id="CHEBI:18420"/>
        <label>1</label>
    </ligand>
</feature>
<dbReference type="NCBIfam" id="TIGR01331">
    <property type="entry name" value="bisphos_cysQ"/>
    <property type="match status" value="1"/>
</dbReference>
<dbReference type="GO" id="GO:0000287">
    <property type="term" value="F:magnesium ion binding"/>
    <property type="evidence" value="ECO:0007669"/>
    <property type="project" value="UniProtKB-UniRule"/>
</dbReference>
<dbReference type="InterPro" id="IPR000760">
    <property type="entry name" value="Inositol_monophosphatase-like"/>
</dbReference>
<feature type="binding site" evidence="7">
    <location>
        <position position="98"/>
    </location>
    <ligand>
        <name>Mg(2+)</name>
        <dbReference type="ChEBI" id="CHEBI:18420"/>
        <label>1</label>
        <note>catalytic</note>
    </ligand>
</feature>
<dbReference type="Proteomes" id="UP000323300">
    <property type="component" value="Unassembled WGS sequence"/>
</dbReference>
<evidence type="ECO:0000313" key="9">
    <source>
        <dbReference type="Proteomes" id="UP000323300"/>
    </source>
</evidence>
<evidence type="ECO:0000256" key="2">
    <source>
        <dbReference type="ARBA" id="ARBA00022475"/>
    </source>
</evidence>
<feature type="binding site" evidence="6">
    <location>
        <position position="227"/>
    </location>
    <ligand>
        <name>Mg(2+)</name>
        <dbReference type="ChEBI" id="CHEBI:18420"/>
        <label>2</label>
    </ligand>
</feature>
<feature type="binding site" evidence="7">
    <location>
        <position position="101"/>
    </location>
    <ligand>
        <name>Mg(2+)</name>
        <dbReference type="ChEBI" id="CHEBI:18420"/>
        <label>1</label>
        <note>catalytic</note>
    </ligand>
</feature>
<keyword evidence="6 7" id="KW-0460">Magnesium</keyword>
<dbReference type="InterPro" id="IPR006240">
    <property type="entry name" value="CysQ"/>
</dbReference>
<keyword evidence="6 7" id="KW-0479">Metal-binding</keyword>
<reference evidence="8 9" key="1">
    <citation type="submission" date="2016-10" db="EMBL/GenBank/DDBJ databases">
        <authorList>
            <person name="Varghese N."/>
            <person name="Submissions S."/>
        </authorList>
    </citation>
    <scope>NUCLEOTIDE SEQUENCE [LARGE SCALE GENOMIC DNA]</scope>
    <source>
        <strain evidence="8 9">DSM 21822</strain>
    </source>
</reference>
<comment type="function">
    <text evidence="6">Converts adenosine-3',5'-bisphosphate (PAP) to AMP.</text>
</comment>
<evidence type="ECO:0000256" key="4">
    <source>
        <dbReference type="ARBA" id="ARBA00022801"/>
    </source>
</evidence>
<dbReference type="Gene3D" id="3.30.540.10">
    <property type="entry name" value="Fructose-1,6-Bisphosphatase, subunit A, domain 1"/>
    <property type="match status" value="1"/>
</dbReference>
<dbReference type="InterPro" id="IPR020550">
    <property type="entry name" value="Inositol_monophosphatase_CS"/>
</dbReference>
<evidence type="ECO:0000313" key="8">
    <source>
        <dbReference type="EMBL" id="SFK54744.1"/>
    </source>
</evidence>
<dbReference type="RefSeq" id="WP_149760848.1">
    <property type="nucleotide sequence ID" value="NZ_BSPE01000048.1"/>
</dbReference>
<feature type="binding site" evidence="6">
    <location>
        <begin position="100"/>
        <end position="103"/>
    </location>
    <ligand>
        <name>substrate</name>
    </ligand>
</feature>
<dbReference type="CDD" id="cd01638">
    <property type="entry name" value="CysQ"/>
    <property type="match status" value="1"/>
</dbReference>
<dbReference type="GO" id="GO:0000103">
    <property type="term" value="P:sulfate assimilation"/>
    <property type="evidence" value="ECO:0007669"/>
    <property type="project" value="TreeGrafter"/>
</dbReference>
<feature type="binding site" evidence="6">
    <location>
        <position position="101"/>
    </location>
    <ligand>
        <name>Mg(2+)</name>
        <dbReference type="ChEBI" id="CHEBI:18420"/>
        <label>2</label>
    </ligand>
</feature>
<dbReference type="GO" id="GO:0008441">
    <property type="term" value="F:3'(2'),5'-bisphosphate nucleotidase activity"/>
    <property type="evidence" value="ECO:0007669"/>
    <property type="project" value="UniProtKB-UniRule"/>
</dbReference>
<keyword evidence="9" id="KW-1185">Reference proteome</keyword>
<dbReference type="EMBL" id="FOSL01000008">
    <property type="protein sequence ID" value="SFK54744.1"/>
    <property type="molecule type" value="Genomic_DNA"/>
</dbReference>
<accession>A0A1I4AEF7</accession>
<dbReference type="PANTHER" id="PTHR43028:SF5">
    <property type="entry name" value="3'(2'),5'-BISPHOSPHATE NUCLEOTIDASE 1"/>
    <property type="match status" value="1"/>
</dbReference>
<comment type="subcellular location">
    <subcellularLocation>
        <location evidence="6">Cell inner membrane</location>
        <topology evidence="6">Peripheral membrane protein</topology>
        <orientation evidence="6">Cytoplasmic side</orientation>
    </subcellularLocation>
</comment>
<feature type="binding site" evidence="7">
    <location>
        <position position="100"/>
    </location>
    <ligand>
        <name>Mg(2+)</name>
        <dbReference type="ChEBI" id="CHEBI:18420"/>
        <label>1</label>
        <note>catalytic</note>
    </ligand>
</feature>
<keyword evidence="3 6" id="KW-0997">Cell inner membrane</keyword>
<keyword evidence="5 6" id="KW-0472">Membrane</keyword>
<organism evidence="8 9">
    <name type="scientific">Neomesorhizobium albiziae</name>
    <dbReference type="NCBI Taxonomy" id="335020"/>
    <lineage>
        <taxon>Bacteria</taxon>
        <taxon>Pseudomonadati</taxon>
        <taxon>Pseudomonadota</taxon>
        <taxon>Alphaproteobacteria</taxon>
        <taxon>Hyphomicrobiales</taxon>
        <taxon>Phyllobacteriaceae</taxon>
        <taxon>Neomesorhizobium</taxon>
    </lineage>
</organism>
<protein>
    <recommendedName>
        <fullName evidence="6">3'(2'),5'-bisphosphate nucleotidase CysQ</fullName>
        <ecNumber evidence="6">3.1.3.7</ecNumber>
    </recommendedName>
    <alternativeName>
        <fullName evidence="6">3'(2'),5-bisphosphonucleoside 3'(2')-phosphohydrolase</fullName>
    </alternativeName>
    <alternativeName>
        <fullName evidence="6">3'-phosphoadenosine 5'-phosphate phosphatase</fullName>
        <shortName evidence="6">PAP phosphatase</shortName>
    </alternativeName>
</protein>
<dbReference type="PANTHER" id="PTHR43028">
    <property type="entry name" value="3'(2'),5'-BISPHOSPHATE NUCLEOTIDASE 1"/>
    <property type="match status" value="1"/>
</dbReference>
<evidence type="ECO:0000256" key="6">
    <source>
        <dbReference type="HAMAP-Rule" id="MF_02095"/>
    </source>
</evidence>
<dbReference type="Pfam" id="PF00459">
    <property type="entry name" value="Inositol_P"/>
    <property type="match status" value="1"/>
</dbReference>
<evidence type="ECO:0000256" key="1">
    <source>
        <dbReference type="ARBA" id="ARBA00005289"/>
    </source>
</evidence>
<dbReference type="AlphaFoldDB" id="A0A1I4AEF7"/>
<comment type="catalytic activity">
    <reaction evidence="6">
        <text>adenosine 3',5'-bisphosphate + H2O = AMP + phosphate</text>
        <dbReference type="Rhea" id="RHEA:10040"/>
        <dbReference type="ChEBI" id="CHEBI:15377"/>
        <dbReference type="ChEBI" id="CHEBI:43474"/>
        <dbReference type="ChEBI" id="CHEBI:58343"/>
        <dbReference type="ChEBI" id="CHEBI:456215"/>
        <dbReference type="EC" id="3.1.3.7"/>
    </reaction>
</comment>
<keyword evidence="2 6" id="KW-1003">Cell membrane</keyword>
<evidence type="ECO:0000256" key="5">
    <source>
        <dbReference type="ARBA" id="ARBA00023136"/>
    </source>
</evidence>
<dbReference type="GO" id="GO:0005886">
    <property type="term" value="C:plasma membrane"/>
    <property type="evidence" value="ECO:0007669"/>
    <property type="project" value="UniProtKB-SubCell"/>
</dbReference>
<feature type="binding site" evidence="6">
    <location>
        <position position="98"/>
    </location>
    <ligand>
        <name>Mg(2+)</name>
        <dbReference type="ChEBI" id="CHEBI:18420"/>
        <label>1</label>
    </ligand>
</feature>
<comment type="cofactor">
    <cofactor evidence="6 7">
        <name>Mg(2+)</name>
        <dbReference type="ChEBI" id="CHEBI:18420"/>
    </cofactor>
</comment>
<proteinExistence type="inferred from homology"/>
<feature type="binding site" evidence="6">
    <location>
        <position position="78"/>
    </location>
    <ligand>
        <name>substrate</name>
    </ligand>
</feature>
<feature type="binding site" evidence="7">
    <location>
        <position position="227"/>
    </location>
    <ligand>
        <name>Mg(2+)</name>
        <dbReference type="ChEBI" id="CHEBI:18420"/>
        <label>1</label>
        <note>catalytic</note>
    </ligand>
</feature>
<dbReference type="OrthoDB" id="9785695at2"/>
<evidence type="ECO:0000256" key="3">
    <source>
        <dbReference type="ARBA" id="ARBA00022519"/>
    </source>
</evidence>
<feature type="binding site" evidence="7">
    <location>
        <position position="78"/>
    </location>
    <ligand>
        <name>Mg(2+)</name>
        <dbReference type="ChEBI" id="CHEBI:18420"/>
        <label>1</label>
        <note>catalytic</note>
    </ligand>
</feature>
<feature type="binding site" evidence="6">
    <location>
        <position position="78"/>
    </location>
    <ligand>
        <name>Mg(2+)</name>
        <dbReference type="ChEBI" id="CHEBI:18420"/>
        <label>1</label>
    </ligand>
</feature>